<dbReference type="RefSeq" id="XP_007366748.1">
    <property type="nucleotide sequence ID" value="XM_007366686.1"/>
</dbReference>
<reference evidence="3 4" key="1">
    <citation type="journal article" date="2012" name="Science">
        <title>The Paleozoic origin of enzymatic lignin decomposition reconstructed from 31 fungal genomes.</title>
        <authorList>
            <person name="Floudas D."/>
            <person name="Binder M."/>
            <person name="Riley R."/>
            <person name="Barry K."/>
            <person name="Blanchette R.A."/>
            <person name="Henrissat B."/>
            <person name="Martinez A.T."/>
            <person name="Otillar R."/>
            <person name="Spatafora J.W."/>
            <person name="Yadav J.S."/>
            <person name="Aerts A."/>
            <person name="Benoit I."/>
            <person name="Boyd A."/>
            <person name="Carlson A."/>
            <person name="Copeland A."/>
            <person name="Coutinho P.M."/>
            <person name="de Vries R.P."/>
            <person name="Ferreira P."/>
            <person name="Findley K."/>
            <person name="Foster B."/>
            <person name="Gaskell J."/>
            <person name="Glotzer D."/>
            <person name="Gorecki P."/>
            <person name="Heitman J."/>
            <person name="Hesse C."/>
            <person name="Hori C."/>
            <person name="Igarashi K."/>
            <person name="Jurgens J.A."/>
            <person name="Kallen N."/>
            <person name="Kersten P."/>
            <person name="Kohler A."/>
            <person name="Kuees U."/>
            <person name="Kumar T.K.A."/>
            <person name="Kuo A."/>
            <person name="LaButti K."/>
            <person name="Larrondo L.F."/>
            <person name="Lindquist E."/>
            <person name="Ling A."/>
            <person name="Lombard V."/>
            <person name="Lucas S."/>
            <person name="Lundell T."/>
            <person name="Martin R."/>
            <person name="McLaughlin D.J."/>
            <person name="Morgenstern I."/>
            <person name="Morin E."/>
            <person name="Murat C."/>
            <person name="Nagy L.G."/>
            <person name="Nolan M."/>
            <person name="Ohm R.A."/>
            <person name="Patyshakuliyeva A."/>
            <person name="Rokas A."/>
            <person name="Ruiz-Duenas F.J."/>
            <person name="Sabat G."/>
            <person name="Salamov A."/>
            <person name="Samejima M."/>
            <person name="Schmutz J."/>
            <person name="Slot J.C."/>
            <person name="St John F."/>
            <person name="Stenlid J."/>
            <person name="Sun H."/>
            <person name="Sun S."/>
            <person name="Syed K."/>
            <person name="Tsang A."/>
            <person name="Wiebenga A."/>
            <person name="Young D."/>
            <person name="Pisabarro A."/>
            <person name="Eastwood D.C."/>
            <person name="Martin F."/>
            <person name="Cullen D."/>
            <person name="Grigoriev I.V."/>
            <person name="Hibbett D.S."/>
        </authorList>
    </citation>
    <scope>NUCLEOTIDE SEQUENCE [LARGE SCALE GENOMIC DNA]</scope>
    <source>
        <strain evidence="3 4">LYAD-421 SS1</strain>
    </source>
</reference>
<name>R7SWR4_DICSQ</name>
<dbReference type="EMBL" id="JH719415">
    <property type="protein sequence ID" value="EJF60609.1"/>
    <property type="molecule type" value="Genomic_DNA"/>
</dbReference>
<protein>
    <recommendedName>
        <fullName evidence="2">HAT C-terminal dimerisation domain-containing protein</fullName>
    </recommendedName>
</protein>
<dbReference type="InterPro" id="IPR008906">
    <property type="entry name" value="HATC_C_dom"/>
</dbReference>
<dbReference type="Proteomes" id="UP000053319">
    <property type="component" value="Unassembled WGS sequence"/>
</dbReference>
<feature type="region of interest" description="Disordered" evidence="1">
    <location>
        <begin position="636"/>
        <end position="661"/>
    </location>
</feature>
<dbReference type="OMA" id="ESHAKTR"/>
<evidence type="ECO:0000313" key="3">
    <source>
        <dbReference type="EMBL" id="EJF60609.1"/>
    </source>
</evidence>
<dbReference type="KEGG" id="dsq:DICSQDRAFT_62505"/>
<feature type="compositionally biased region" description="Basic and acidic residues" evidence="1">
    <location>
        <begin position="110"/>
        <end position="127"/>
    </location>
</feature>
<feature type="domain" description="HAT C-terminal dimerisation" evidence="2">
    <location>
        <begin position="531"/>
        <end position="588"/>
    </location>
</feature>
<dbReference type="GO" id="GO:0046983">
    <property type="term" value="F:protein dimerization activity"/>
    <property type="evidence" value="ECO:0007669"/>
    <property type="project" value="InterPro"/>
</dbReference>
<organism evidence="3 4">
    <name type="scientific">Dichomitus squalens (strain LYAD-421)</name>
    <name type="common">Western red white-rot fungus</name>
    <dbReference type="NCBI Taxonomy" id="732165"/>
    <lineage>
        <taxon>Eukaryota</taxon>
        <taxon>Fungi</taxon>
        <taxon>Dikarya</taxon>
        <taxon>Basidiomycota</taxon>
        <taxon>Agaricomycotina</taxon>
        <taxon>Agaricomycetes</taxon>
        <taxon>Polyporales</taxon>
        <taxon>Polyporaceae</taxon>
        <taxon>Dichomitus</taxon>
    </lineage>
</organism>
<dbReference type="OrthoDB" id="2756737at2759"/>
<dbReference type="SUPFAM" id="SSF53098">
    <property type="entry name" value="Ribonuclease H-like"/>
    <property type="match status" value="1"/>
</dbReference>
<dbReference type="GeneID" id="18843123"/>
<evidence type="ECO:0000259" key="2">
    <source>
        <dbReference type="Pfam" id="PF05699"/>
    </source>
</evidence>
<accession>R7SWR4</accession>
<dbReference type="AlphaFoldDB" id="R7SWR4"/>
<dbReference type="Pfam" id="PF05699">
    <property type="entry name" value="Dimer_Tnp_hAT"/>
    <property type="match status" value="1"/>
</dbReference>
<evidence type="ECO:0000256" key="1">
    <source>
        <dbReference type="SAM" id="MobiDB-lite"/>
    </source>
</evidence>
<feature type="compositionally biased region" description="Polar residues" evidence="1">
    <location>
        <begin position="643"/>
        <end position="659"/>
    </location>
</feature>
<gene>
    <name evidence="3" type="ORF">DICSQDRAFT_62505</name>
</gene>
<dbReference type="InterPro" id="IPR012337">
    <property type="entry name" value="RNaseH-like_sf"/>
</dbReference>
<dbReference type="HOGENOM" id="CLU_007316_1_0_1"/>
<feature type="region of interest" description="Disordered" evidence="1">
    <location>
        <begin position="110"/>
        <end position="133"/>
    </location>
</feature>
<sequence length="758" mass="86616">MAAYTEARQTTNPVSLSRRRWYRKHFYDHPGYIDNDAKALHGDKVKVWCKPCFQHRVTKEQREDSLRGMPPIVCSLVWDLPSTAPHRWITATTPAMLVHLRDCDLTPDDVRQQAGQEHEREHLSPRREKGKARAQLPGPYITQPIPFPLAPGTVQSGPSLAMGVYRARAQTECCQKLGTVQCDGFNPKNRHHIIAFMLTIPDKNTRVYTVRTYDTSSEPKTAKNLLKMLREVLKLLRDEWQVSVIAVTSDCSGESRKARVEIVKELPHLIAPDCYAHQASYIELVVHDYFKNVQLNLPTHRPGDSPLSVIRGVLTRWTSIYLAYRRLLQLRTALMVFIEDRFYAPSRRDNRRIFESGTLESHAKTREMIEELKKPLLWHHLSRVKRHLEPLAIAANVTQANDCRLDQVLLTFGFIYNFFTSLTDLEDNPFHAAVCKSLEMRWAKADQDVFIAAVVLNPWIKMRPFRPNMQLFTEAAFHVVLTRLWKRFYPDEPVPTSLFTEIQEYFDSTGNFESLRTTMDAIESQARDRNTDPNPANVWRSFNHPDLPIPALNRIAIHILSICPNSANCERLFSTLGLIMTDLRSRLGLPTLMNLAELRLHLRDENIRNNIKVRLKRHFGDRAMVPLVQKSAESEAIAGCPSTERSTTHTGSQGGTPSQGAFCDLVRQHQCEDTDANDDTIFPSVIKIKLESLFDFSLSYWQKRRGESDMTATLDEELEVWNILDMDADGEPAMNDLGTIDGAGREQPDPFTSAVLGI</sequence>
<evidence type="ECO:0000313" key="4">
    <source>
        <dbReference type="Proteomes" id="UP000053319"/>
    </source>
</evidence>
<proteinExistence type="predicted"/>